<evidence type="ECO:0000256" key="2">
    <source>
        <dbReference type="SAM" id="MobiDB-lite"/>
    </source>
</evidence>
<dbReference type="GO" id="GO:0030687">
    <property type="term" value="C:preribosome, large subunit precursor"/>
    <property type="evidence" value="ECO:0007669"/>
    <property type="project" value="TreeGrafter"/>
</dbReference>
<dbReference type="InterPro" id="IPR012459">
    <property type="entry name" value="Rrp15"/>
</dbReference>
<evidence type="ECO:0008006" key="5">
    <source>
        <dbReference type="Google" id="ProtNLM"/>
    </source>
</evidence>
<sequence length="340" mass="36277">MSSSAPLKSALKKSSSSSSSSSTRRLNQQQQQQRQSFASSSSASTLRSNTQANSKSKAKHTITIARKKAPAPRNANANANAKAAAASESDDDDDDDDESNEDGEEDGNAPGFEDVEMGDAEEIDTDEEIERSKEKGVKAPKRKRTATTADAFGATLTSLLADPMIKKQKKSRHPFPQDEQTEGDATAATTPAPAAAVGKSAQAPIMALSAHKPPTKASVSLEAKARRALKAEKEEKEDQARVIDVLEGWSNGDGVVGGQEFERGLRKTAQRGVIKLFNAILQASKNAEEASSTLPLSAQAKLKPELGKKKEKDNILGRGGKEDVLTKESFLDMVRKGSTR</sequence>
<feature type="compositionally biased region" description="Low complexity" evidence="2">
    <location>
        <begin position="185"/>
        <end position="196"/>
    </location>
</feature>
<name>A0A1B9GJ96_9TREE</name>
<accession>A0A1B9GJ96</accession>
<evidence type="ECO:0000313" key="4">
    <source>
        <dbReference type="Proteomes" id="UP000092666"/>
    </source>
</evidence>
<dbReference type="Pfam" id="PF07890">
    <property type="entry name" value="Rrp15p"/>
    <property type="match status" value="1"/>
</dbReference>
<protein>
    <recommendedName>
        <fullName evidence="5">Rrp15p-domain-containing protein</fullName>
    </recommendedName>
</protein>
<keyword evidence="4" id="KW-1185">Reference proteome</keyword>
<organism evidence="3 4">
    <name type="scientific">Kwoniella heveanensis BCC8398</name>
    <dbReference type="NCBI Taxonomy" id="1296120"/>
    <lineage>
        <taxon>Eukaryota</taxon>
        <taxon>Fungi</taxon>
        <taxon>Dikarya</taxon>
        <taxon>Basidiomycota</taxon>
        <taxon>Agaricomycotina</taxon>
        <taxon>Tremellomycetes</taxon>
        <taxon>Tremellales</taxon>
        <taxon>Cryptococcaceae</taxon>
        <taxon>Kwoniella</taxon>
    </lineage>
</organism>
<dbReference type="GO" id="GO:0000470">
    <property type="term" value="P:maturation of LSU-rRNA"/>
    <property type="evidence" value="ECO:0007669"/>
    <property type="project" value="TreeGrafter"/>
</dbReference>
<reference evidence="3 4" key="1">
    <citation type="submission" date="2013-07" db="EMBL/GenBank/DDBJ databases">
        <title>The Genome Sequence of Cryptococcus heveanensis BCC8398.</title>
        <authorList>
            <consortium name="The Broad Institute Genome Sequencing Platform"/>
            <person name="Cuomo C."/>
            <person name="Litvintseva A."/>
            <person name="Chen Y."/>
            <person name="Heitman J."/>
            <person name="Sun S."/>
            <person name="Springer D."/>
            <person name="Dromer F."/>
            <person name="Young S.K."/>
            <person name="Zeng Q."/>
            <person name="Gargeya S."/>
            <person name="Fitzgerald M."/>
            <person name="Abouelleil A."/>
            <person name="Alvarado L."/>
            <person name="Berlin A.M."/>
            <person name="Chapman S.B."/>
            <person name="Dewar J."/>
            <person name="Goldberg J."/>
            <person name="Griggs A."/>
            <person name="Gujja S."/>
            <person name="Hansen M."/>
            <person name="Howarth C."/>
            <person name="Imamovic A."/>
            <person name="Larimer J."/>
            <person name="McCowan C."/>
            <person name="Murphy C."/>
            <person name="Pearson M."/>
            <person name="Priest M."/>
            <person name="Roberts A."/>
            <person name="Saif S."/>
            <person name="Shea T."/>
            <person name="Sykes S."/>
            <person name="Wortman J."/>
            <person name="Nusbaum C."/>
            <person name="Birren B."/>
        </authorList>
    </citation>
    <scope>NUCLEOTIDE SEQUENCE [LARGE SCALE GENOMIC DNA]</scope>
    <source>
        <strain evidence="3 4">BCC8398</strain>
    </source>
</reference>
<dbReference type="AlphaFoldDB" id="A0A1B9GJ96"/>
<dbReference type="OrthoDB" id="20949at2759"/>
<proteinExistence type="inferred from homology"/>
<dbReference type="Proteomes" id="UP000092666">
    <property type="component" value="Unassembled WGS sequence"/>
</dbReference>
<feature type="region of interest" description="Disordered" evidence="2">
    <location>
        <begin position="1"/>
        <end position="200"/>
    </location>
</feature>
<reference evidence="4" key="2">
    <citation type="submission" date="2013-12" db="EMBL/GenBank/DDBJ databases">
        <title>Evolution of pathogenesis and genome organization in the Tremellales.</title>
        <authorList>
            <person name="Cuomo C."/>
            <person name="Litvintseva A."/>
            <person name="Heitman J."/>
            <person name="Chen Y."/>
            <person name="Sun S."/>
            <person name="Springer D."/>
            <person name="Dromer F."/>
            <person name="Young S."/>
            <person name="Zeng Q."/>
            <person name="Chapman S."/>
            <person name="Gujja S."/>
            <person name="Saif S."/>
            <person name="Birren B."/>
        </authorList>
    </citation>
    <scope>NUCLEOTIDE SEQUENCE [LARGE SCALE GENOMIC DNA]</scope>
    <source>
        <strain evidence="4">BCC8398</strain>
    </source>
</reference>
<dbReference type="PANTHER" id="PTHR13245">
    <property type="entry name" value="RRP15-LIKE PROTEIN"/>
    <property type="match status" value="1"/>
</dbReference>
<feature type="compositionally biased region" description="Low complexity" evidence="2">
    <location>
        <begin position="1"/>
        <end position="51"/>
    </location>
</feature>
<dbReference type="GO" id="GO:0000460">
    <property type="term" value="P:maturation of 5.8S rRNA"/>
    <property type="evidence" value="ECO:0007669"/>
    <property type="project" value="TreeGrafter"/>
</dbReference>
<evidence type="ECO:0000256" key="1">
    <source>
        <dbReference type="ARBA" id="ARBA00007462"/>
    </source>
</evidence>
<feature type="compositionally biased region" description="Low complexity" evidence="2">
    <location>
        <begin position="71"/>
        <end position="87"/>
    </location>
</feature>
<dbReference type="STRING" id="1296120.A0A1B9GJ96"/>
<dbReference type="PANTHER" id="PTHR13245:SF14">
    <property type="entry name" value="RRP15-LIKE PROTEIN"/>
    <property type="match status" value="1"/>
</dbReference>
<comment type="similarity">
    <text evidence="1">Belongs to the RRP15 family.</text>
</comment>
<gene>
    <name evidence="3" type="ORF">I316_07286</name>
</gene>
<evidence type="ECO:0000313" key="3">
    <source>
        <dbReference type="EMBL" id="OCF31015.1"/>
    </source>
</evidence>
<feature type="compositionally biased region" description="Basic residues" evidence="2">
    <location>
        <begin position="56"/>
        <end position="70"/>
    </location>
</feature>
<dbReference type="EMBL" id="KV700138">
    <property type="protein sequence ID" value="OCF31015.1"/>
    <property type="molecule type" value="Genomic_DNA"/>
</dbReference>
<feature type="compositionally biased region" description="Acidic residues" evidence="2">
    <location>
        <begin position="88"/>
        <end position="129"/>
    </location>
</feature>